<proteinExistence type="predicted"/>
<sequence length="111" mass="12397">MQHQRTFEALECSGLSLGEVVQHYLNMGGSMDELEVDAYLHGLIPLPAQERDCISQAVNELIDDMFSGGSYHCCRAPYSPEHRSNLSRQSPPAPPARLRSRLRARATRVDS</sequence>
<comment type="caution">
    <text evidence="2">The sequence shown here is derived from an EMBL/GenBank/DDBJ whole genome shotgun (WGS) entry which is preliminary data.</text>
</comment>
<accession>A0A4R5U039</accession>
<dbReference type="Proteomes" id="UP000295411">
    <property type="component" value="Unassembled WGS sequence"/>
</dbReference>
<evidence type="ECO:0000256" key="1">
    <source>
        <dbReference type="SAM" id="MobiDB-lite"/>
    </source>
</evidence>
<feature type="compositionally biased region" description="Basic residues" evidence="1">
    <location>
        <begin position="98"/>
        <end position="111"/>
    </location>
</feature>
<keyword evidence="3" id="KW-1185">Reference proteome</keyword>
<evidence type="ECO:0000313" key="2">
    <source>
        <dbReference type="EMBL" id="TDK26927.1"/>
    </source>
</evidence>
<dbReference type="RefSeq" id="WP_133403278.1">
    <property type="nucleotide sequence ID" value="NZ_SMTK01000002.1"/>
</dbReference>
<dbReference type="OrthoDB" id="4935951at2"/>
<gene>
    <name evidence="2" type="ORF">E2F48_07155</name>
</gene>
<evidence type="ECO:0000313" key="3">
    <source>
        <dbReference type="Proteomes" id="UP000295411"/>
    </source>
</evidence>
<protein>
    <submittedName>
        <fullName evidence="2">Uncharacterized protein</fullName>
    </submittedName>
</protein>
<reference evidence="2 3" key="1">
    <citation type="submission" date="2019-03" db="EMBL/GenBank/DDBJ databases">
        <title>Arthrobacter sp. nov., an bacterium isolated from biocrust in Mu Us Desert.</title>
        <authorList>
            <person name="Lixiong L."/>
        </authorList>
    </citation>
    <scope>NUCLEOTIDE SEQUENCE [LARGE SCALE GENOMIC DNA]</scope>
    <source>
        <strain evidence="2 3">SLN-3</strain>
    </source>
</reference>
<dbReference type="EMBL" id="SMTK01000002">
    <property type="protein sequence ID" value="TDK26927.1"/>
    <property type="molecule type" value="Genomic_DNA"/>
</dbReference>
<feature type="region of interest" description="Disordered" evidence="1">
    <location>
        <begin position="80"/>
        <end position="111"/>
    </location>
</feature>
<name>A0A4R5U039_9MICC</name>
<organism evidence="2 3">
    <name type="scientific">Arthrobacter crusticola</name>
    <dbReference type="NCBI Taxonomy" id="2547960"/>
    <lineage>
        <taxon>Bacteria</taxon>
        <taxon>Bacillati</taxon>
        <taxon>Actinomycetota</taxon>
        <taxon>Actinomycetes</taxon>
        <taxon>Micrococcales</taxon>
        <taxon>Micrococcaceae</taxon>
        <taxon>Arthrobacter</taxon>
    </lineage>
</organism>
<dbReference type="AlphaFoldDB" id="A0A4R5U039"/>